<dbReference type="AlphaFoldDB" id="A0A3P6HNC5"/>
<reference evidence="2 3" key="1">
    <citation type="submission" date="2018-10" db="EMBL/GenBank/DDBJ databases">
        <authorList>
            <consortium name="Pathogen Informatics"/>
        </authorList>
    </citation>
    <scope>NUCLEOTIDE SEQUENCE [LARGE SCALE GENOMIC DNA]</scope>
</reference>
<dbReference type="InterPro" id="IPR040008">
    <property type="entry name" value="Ribosomal_mL46"/>
</dbReference>
<dbReference type="EMBL" id="UXSR01000777">
    <property type="protein sequence ID" value="VDD77429.1"/>
    <property type="molecule type" value="Genomic_DNA"/>
</dbReference>
<feature type="domain" description="SCP" evidence="1">
    <location>
        <begin position="1"/>
        <end position="105"/>
    </location>
</feature>
<dbReference type="OrthoDB" id="194611at2759"/>
<dbReference type="SUPFAM" id="SSF55797">
    <property type="entry name" value="PR-1-like"/>
    <property type="match status" value="1"/>
</dbReference>
<organism evidence="2 3">
    <name type="scientific">Mesocestoides corti</name>
    <name type="common">Flatworm</name>
    <dbReference type="NCBI Taxonomy" id="53468"/>
    <lineage>
        <taxon>Eukaryota</taxon>
        <taxon>Metazoa</taxon>
        <taxon>Spiralia</taxon>
        <taxon>Lophotrochozoa</taxon>
        <taxon>Platyhelminthes</taxon>
        <taxon>Cestoda</taxon>
        <taxon>Eucestoda</taxon>
        <taxon>Cyclophyllidea</taxon>
        <taxon>Mesocestoididae</taxon>
        <taxon>Mesocestoides</taxon>
    </lineage>
</organism>
<dbReference type="STRING" id="53468.A0A3P6HNC5"/>
<sequence>MKYDQELARQAQKHAEYLALKRRMIHSVALDYGENIAKKVGTSDFKLTGPEATLMWYSEIEDYDFDGGDQVQCDTDRAGFGFSKTREGDVAIVVGQYRPPGNFSGEFQQKVPRPISGKIVVPTLKELSIMWKIFAGLCVRRPAVVSPELSPFQRRVQDLLTEMELEKSHLSAHEVRHRNDLERMAQMLKDGHDVKATHKSEASSSLLTAKDMEITWKAFENEFWEQIGDVGVSDKSTKEGLTATAWRKLDRSLVLVTRQRLGKCLDWGLPVLEVTGDDTLRSVVEHLAQELLPPEARCTIVGNAPIGMHKYFYRTEDGKKQGVQMYFLNAYVDKLWHGENVNVDGKSESFAWSTVDELSNYLTDRSFLKRIRTFVVDY</sequence>
<evidence type="ECO:0000313" key="2">
    <source>
        <dbReference type="EMBL" id="VDD77429.1"/>
    </source>
</evidence>
<evidence type="ECO:0000313" key="3">
    <source>
        <dbReference type="Proteomes" id="UP000267029"/>
    </source>
</evidence>
<dbReference type="Proteomes" id="UP000267029">
    <property type="component" value="Unassembled WGS sequence"/>
</dbReference>
<dbReference type="Gene3D" id="3.40.33.10">
    <property type="entry name" value="CAP"/>
    <property type="match status" value="1"/>
</dbReference>
<dbReference type="InterPro" id="IPR014044">
    <property type="entry name" value="CAP_dom"/>
</dbReference>
<gene>
    <name evidence="2" type="ORF">MCOS_LOCUS3432</name>
</gene>
<dbReference type="Gene3D" id="3.90.79.10">
    <property type="entry name" value="Nucleoside Triphosphate Pyrophosphohydrolase"/>
    <property type="match status" value="1"/>
</dbReference>
<dbReference type="PANTHER" id="PTHR13124">
    <property type="entry name" value="39S RIBOSOMAL PROTEIN L46, MITOCHONDRIAL PRECURSOR-RELATED"/>
    <property type="match status" value="1"/>
</dbReference>
<name>A0A3P6HNC5_MESCO</name>
<dbReference type="InterPro" id="IPR035940">
    <property type="entry name" value="CAP_sf"/>
</dbReference>
<dbReference type="GO" id="GO:0003735">
    <property type="term" value="F:structural constituent of ribosome"/>
    <property type="evidence" value="ECO:0007669"/>
    <property type="project" value="InterPro"/>
</dbReference>
<protein>
    <recommendedName>
        <fullName evidence="1">SCP domain-containing protein</fullName>
    </recommendedName>
</protein>
<evidence type="ECO:0000259" key="1">
    <source>
        <dbReference type="SMART" id="SM00198"/>
    </source>
</evidence>
<accession>A0A3P6HNC5</accession>
<keyword evidence="3" id="KW-1185">Reference proteome</keyword>
<dbReference type="InterPro" id="IPR021757">
    <property type="entry name" value="Ribosomal_mL46_N"/>
</dbReference>
<dbReference type="SMART" id="SM00198">
    <property type="entry name" value="SCP"/>
    <property type="match status" value="1"/>
</dbReference>
<dbReference type="PANTHER" id="PTHR13124:SF12">
    <property type="entry name" value="LARGE RIBOSOMAL SUBUNIT PROTEIN ML46"/>
    <property type="match status" value="1"/>
</dbReference>
<dbReference type="Pfam" id="PF00188">
    <property type="entry name" value="CAP"/>
    <property type="match status" value="1"/>
</dbReference>
<dbReference type="GO" id="GO:0005762">
    <property type="term" value="C:mitochondrial large ribosomal subunit"/>
    <property type="evidence" value="ECO:0007669"/>
    <property type="project" value="TreeGrafter"/>
</dbReference>
<dbReference type="Pfam" id="PF11788">
    <property type="entry name" value="MRP-L46"/>
    <property type="match status" value="1"/>
</dbReference>
<proteinExistence type="predicted"/>